<dbReference type="RefSeq" id="WP_076171922.1">
    <property type="nucleotide sequence ID" value="NZ_MRTP01000005.1"/>
</dbReference>
<feature type="transmembrane region" description="Helical" evidence="8">
    <location>
        <begin position="47"/>
        <end position="67"/>
    </location>
</feature>
<dbReference type="STRING" id="297318.BK138_19030"/>
<dbReference type="GO" id="GO:0022857">
    <property type="term" value="F:transmembrane transporter activity"/>
    <property type="evidence" value="ECO:0007669"/>
    <property type="project" value="InterPro"/>
</dbReference>
<evidence type="ECO:0000313" key="10">
    <source>
        <dbReference type="EMBL" id="OMF53011.1"/>
    </source>
</evidence>
<dbReference type="InterPro" id="IPR004638">
    <property type="entry name" value="EmrB-like"/>
</dbReference>
<name>A0A1R1EMG9_9BACL</name>
<feature type="transmembrane region" description="Helical" evidence="8">
    <location>
        <begin position="74"/>
        <end position="98"/>
    </location>
</feature>
<comment type="caution">
    <text evidence="10">The sequence shown here is derived from an EMBL/GenBank/DDBJ whole genome shotgun (WGS) entry which is preliminary data.</text>
</comment>
<keyword evidence="5 8" id="KW-0812">Transmembrane</keyword>
<evidence type="ECO:0000256" key="7">
    <source>
        <dbReference type="ARBA" id="ARBA00023136"/>
    </source>
</evidence>
<evidence type="ECO:0000256" key="6">
    <source>
        <dbReference type="ARBA" id="ARBA00022989"/>
    </source>
</evidence>
<dbReference type="Proteomes" id="UP000187172">
    <property type="component" value="Unassembled WGS sequence"/>
</dbReference>
<comment type="subcellular location">
    <subcellularLocation>
        <location evidence="1">Cell membrane</location>
        <topology evidence="1">Multi-pass membrane protein</topology>
    </subcellularLocation>
</comment>
<evidence type="ECO:0000256" key="8">
    <source>
        <dbReference type="SAM" id="Phobius"/>
    </source>
</evidence>
<accession>A0A1R1EMG9</accession>
<proteinExistence type="inferred from homology"/>
<evidence type="ECO:0000259" key="9">
    <source>
        <dbReference type="PROSITE" id="PS50850"/>
    </source>
</evidence>
<evidence type="ECO:0000313" key="11">
    <source>
        <dbReference type="Proteomes" id="UP000187172"/>
    </source>
</evidence>
<dbReference type="GO" id="GO:0005886">
    <property type="term" value="C:plasma membrane"/>
    <property type="evidence" value="ECO:0007669"/>
    <property type="project" value="UniProtKB-SubCell"/>
</dbReference>
<dbReference type="EMBL" id="MRTP01000005">
    <property type="protein sequence ID" value="OMF53011.1"/>
    <property type="molecule type" value="Genomic_DNA"/>
</dbReference>
<dbReference type="PANTHER" id="PTHR42718">
    <property type="entry name" value="MAJOR FACILITATOR SUPERFAMILY MULTIDRUG TRANSPORTER MFSC"/>
    <property type="match status" value="1"/>
</dbReference>
<feature type="transmembrane region" description="Helical" evidence="8">
    <location>
        <begin position="220"/>
        <end position="242"/>
    </location>
</feature>
<dbReference type="CDD" id="cd17503">
    <property type="entry name" value="MFS_LmrB_MDR_like"/>
    <property type="match status" value="1"/>
</dbReference>
<feature type="transmembrane region" description="Helical" evidence="8">
    <location>
        <begin position="104"/>
        <end position="125"/>
    </location>
</feature>
<comment type="similarity">
    <text evidence="2">Belongs to the major facilitator superfamily. EmrB family.</text>
</comment>
<evidence type="ECO:0000256" key="2">
    <source>
        <dbReference type="ARBA" id="ARBA00008537"/>
    </source>
</evidence>
<reference evidence="10 11" key="1">
    <citation type="submission" date="2016-11" db="EMBL/GenBank/DDBJ databases">
        <title>Paenibacillus species isolates.</title>
        <authorList>
            <person name="Beno S.M."/>
        </authorList>
    </citation>
    <scope>NUCLEOTIDE SEQUENCE [LARGE SCALE GENOMIC DNA]</scope>
    <source>
        <strain evidence="10 11">FSL R5-0378</strain>
    </source>
</reference>
<feature type="transmembrane region" description="Helical" evidence="8">
    <location>
        <begin position="356"/>
        <end position="378"/>
    </location>
</feature>
<keyword evidence="6 8" id="KW-1133">Transmembrane helix</keyword>
<feature type="transmembrane region" description="Helical" evidence="8">
    <location>
        <begin position="137"/>
        <end position="155"/>
    </location>
</feature>
<feature type="transmembrane region" description="Helical" evidence="8">
    <location>
        <begin position="299"/>
        <end position="320"/>
    </location>
</feature>
<dbReference type="Gene3D" id="1.20.1720.10">
    <property type="entry name" value="Multidrug resistance protein D"/>
    <property type="match status" value="1"/>
</dbReference>
<evidence type="ECO:0000256" key="5">
    <source>
        <dbReference type="ARBA" id="ARBA00022692"/>
    </source>
</evidence>
<feature type="transmembrane region" description="Helical" evidence="8">
    <location>
        <begin position="262"/>
        <end position="287"/>
    </location>
</feature>
<dbReference type="InterPro" id="IPR036259">
    <property type="entry name" value="MFS_trans_sf"/>
</dbReference>
<dbReference type="NCBIfam" id="TIGR00711">
    <property type="entry name" value="efflux_EmrB"/>
    <property type="match status" value="1"/>
</dbReference>
<gene>
    <name evidence="10" type="ORF">BK138_19030</name>
</gene>
<feature type="domain" description="Major facilitator superfamily (MFS) profile" evidence="9">
    <location>
        <begin position="9"/>
        <end position="503"/>
    </location>
</feature>
<evidence type="ECO:0000256" key="1">
    <source>
        <dbReference type="ARBA" id="ARBA00004651"/>
    </source>
</evidence>
<dbReference type="InterPro" id="IPR020846">
    <property type="entry name" value="MFS_dom"/>
</dbReference>
<feature type="transmembrane region" description="Helical" evidence="8">
    <location>
        <begin position="480"/>
        <end position="498"/>
    </location>
</feature>
<feature type="transmembrane region" description="Helical" evidence="8">
    <location>
        <begin position="327"/>
        <end position="344"/>
    </location>
</feature>
<dbReference type="Pfam" id="PF07690">
    <property type="entry name" value="MFS_1"/>
    <property type="match status" value="1"/>
</dbReference>
<dbReference type="InterPro" id="IPR011701">
    <property type="entry name" value="MFS"/>
</dbReference>
<dbReference type="AlphaFoldDB" id="A0A1R1EMG9"/>
<keyword evidence="7 8" id="KW-0472">Membrane</keyword>
<feature type="transmembrane region" description="Helical" evidence="8">
    <location>
        <begin position="194"/>
        <end position="214"/>
    </location>
</feature>
<keyword evidence="4" id="KW-1003">Cell membrane</keyword>
<dbReference type="PROSITE" id="PS50850">
    <property type="entry name" value="MFS"/>
    <property type="match status" value="1"/>
</dbReference>
<sequence length="514" mass="55842">MENIHLGRTLTVLMLGAFVSILNQTLLNVAIPHLMNDFNVSATTVQWLSTAYMLVNGVLVPVTAFLIESYGTRVLFITAMSLFTIGAVLCAVSTNFPLMLFGRVVQASGAGIIMPVVMNVFLTVFPPEKRGTAMGMMGIAMMFAPAIGPTLSGWIVEHYTWRILFFMVIPLAVLDILFALKWLKNINRLTKPKFDFWGVVFSTLGFGILLYGFSSAGDKGWTSFTVLGSLIVGAIFIILFIVRELNMESPMLDFRVFKYDIFSVSTVVGGLVNMTMFGAMLLLPIYLQNIRGFTPLQSGLLLLPGAILMGIMSPISGAIFDKIGARPLAIIGLLITAVMTFEFSRLTDATSYSHLMMLYTIRSFGMSLIMMSVQTEGLNQLPYYLGSHGTAMSNTMRQVAGSIGTALLVTVMSTRTTFHIAESSTLYNEDNPFIMQDIAALGQEVATTAGVPAETGVSLALQSVLGLVSSNASINGINDAFIVATWFAIAALFFSLFLRRARKGKRSGSPAKQP</sequence>
<organism evidence="10 11">
    <name type="scientific">Paenibacillus rhizosphaerae</name>
    <dbReference type="NCBI Taxonomy" id="297318"/>
    <lineage>
        <taxon>Bacteria</taxon>
        <taxon>Bacillati</taxon>
        <taxon>Bacillota</taxon>
        <taxon>Bacilli</taxon>
        <taxon>Bacillales</taxon>
        <taxon>Paenibacillaceae</taxon>
        <taxon>Paenibacillus</taxon>
    </lineage>
</organism>
<feature type="transmembrane region" description="Helical" evidence="8">
    <location>
        <begin position="12"/>
        <end position="35"/>
    </location>
</feature>
<evidence type="ECO:0000256" key="3">
    <source>
        <dbReference type="ARBA" id="ARBA00022448"/>
    </source>
</evidence>
<dbReference type="PRINTS" id="PR01036">
    <property type="entry name" value="TCRTETB"/>
</dbReference>
<evidence type="ECO:0000256" key="4">
    <source>
        <dbReference type="ARBA" id="ARBA00022475"/>
    </source>
</evidence>
<keyword evidence="3" id="KW-0813">Transport</keyword>
<dbReference type="SUPFAM" id="SSF103473">
    <property type="entry name" value="MFS general substrate transporter"/>
    <property type="match status" value="1"/>
</dbReference>
<dbReference type="Gene3D" id="1.20.1250.20">
    <property type="entry name" value="MFS general substrate transporter like domains"/>
    <property type="match status" value="1"/>
</dbReference>
<feature type="transmembrane region" description="Helical" evidence="8">
    <location>
        <begin position="161"/>
        <end position="182"/>
    </location>
</feature>
<feature type="transmembrane region" description="Helical" evidence="8">
    <location>
        <begin position="399"/>
        <end position="421"/>
    </location>
</feature>
<keyword evidence="11" id="KW-1185">Reference proteome</keyword>
<protein>
    <submittedName>
        <fullName evidence="10">MFS transporter</fullName>
    </submittedName>
</protein>
<dbReference type="PANTHER" id="PTHR42718:SF9">
    <property type="entry name" value="MAJOR FACILITATOR SUPERFAMILY MULTIDRUG TRANSPORTER MFSC"/>
    <property type="match status" value="1"/>
</dbReference>